<keyword evidence="3" id="KW-0547">Nucleotide-binding</keyword>
<accession>A0ABP0JXH8</accession>
<feature type="transmembrane region" description="Helical" evidence="7">
    <location>
        <begin position="197"/>
        <end position="215"/>
    </location>
</feature>
<protein>
    <submittedName>
        <fullName evidence="10">Mitochondrial (ABC-mitochondrial erythroid protein) (ABC-me protein) (ATP-binding cassette transporter 10) (ABC transporter 10 protein)</fullName>
    </submittedName>
</protein>
<dbReference type="Pfam" id="PF00005">
    <property type="entry name" value="ABC_tran"/>
    <property type="match status" value="1"/>
</dbReference>
<dbReference type="SMART" id="SM00382">
    <property type="entry name" value="AAA"/>
    <property type="match status" value="1"/>
</dbReference>
<feature type="transmembrane region" description="Helical" evidence="7">
    <location>
        <begin position="221"/>
        <end position="242"/>
    </location>
</feature>
<dbReference type="InterPro" id="IPR003593">
    <property type="entry name" value="AAA+_ATPase"/>
</dbReference>
<dbReference type="EMBL" id="CAXAMM010009002">
    <property type="protein sequence ID" value="CAK9019067.1"/>
    <property type="molecule type" value="Genomic_DNA"/>
</dbReference>
<keyword evidence="4" id="KW-0067">ATP-binding</keyword>
<evidence type="ECO:0000259" key="9">
    <source>
        <dbReference type="PROSITE" id="PS50929"/>
    </source>
</evidence>
<feature type="domain" description="ABC transmembrane type-1" evidence="9">
    <location>
        <begin position="81"/>
        <end position="363"/>
    </location>
</feature>
<keyword evidence="11" id="KW-1185">Reference proteome</keyword>
<gene>
    <name evidence="10" type="ORF">SCF082_LOCUS14355</name>
</gene>
<feature type="transmembrane region" description="Helical" evidence="7">
    <location>
        <begin position="327"/>
        <end position="346"/>
    </location>
</feature>
<proteinExistence type="predicted"/>
<evidence type="ECO:0000313" key="10">
    <source>
        <dbReference type="EMBL" id="CAK9019067.1"/>
    </source>
</evidence>
<sequence>MLVRRLMSPQGPRCFARCPGNLWSSGVLRPASPFRSRLVRQPLYHAVRSFSKDEKPTPKPTAAGLPQLWHLLRPERRRLQLALAALCASSSVNLSYPYLMGRLVDMFGEGQEGLLFVMDHTALCGLLVVAGGAATFCRLYLIETAIERIAFRLRQQFFKALVERPIAFFDQNKTGELVNRLGNDITMTSRVLIDASAGIRGSITAAVGTCMIFQLVPREMILGLLSPVLALFVTGVLYGRLVRRIAERRQQRLAEAVQRAEERLGGIRTVRTFNAEARELRGFEGLLDLVYQAGWQNALASAGLSCFFVTGGGLFLLHIIYNCGVMVSSGVVSVGTTVSLAMYCLMAGSSYTGVMAAYGDIQKCLGSLQKVLDILGTAEVRPALSQSVAAASGAASAPLAVKFENVSFFYPARPQANVLQGLNLDIPAGARVAILGRSGSGKSTIALLLAGLYAPTEGKIWVDGHDMVAEDRTAWVRSQLGVISQEPTLFAMSIKENVEYGLSPDPVDQASNDLKVKEAAAAAHVTEFTDGLPHGMDTLAGERGQALSGGQKQRVCIARALARTPRMLIFDEATSALDLRSERAVHEALQEVLSSQNCSCLVITHRMSSLQWCDHVAVVEEGAVVQYGQKEEVLQNPCTALQSILRNDEF</sequence>
<dbReference type="InterPro" id="IPR027417">
    <property type="entry name" value="P-loop_NTPase"/>
</dbReference>
<dbReference type="Proteomes" id="UP001642464">
    <property type="component" value="Unassembled WGS sequence"/>
</dbReference>
<reference evidence="10 11" key="1">
    <citation type="submission" date="2024-02" db="EMBL/GenBank/DDBJ databases">
        <authorList>
            <person name="Chen Y."/>
            <person name="Shah S."/>
            <person name="Dougan E. K."/>
            <person name="Thang M."/>
            <person name="Chan C."/>
        </authorList>
    </citation>
    <scope>NUCLEOTIDE SEQUENCE [LARGE SCALE GENOMIC DNA]</scope>
</reference>
<evidence type="ECO:0000259" key="8">
    <source>
        <dbReference type="PROSITE" id="PS50893"/>
    </source>
</evidence>
<dbReference type="InterPro" id="IPR003439">
    <property type="entry name" value="ABC_transporter-like_ATP-bd"/>
</dbReference>
<dbReference type="Gene3D" id="1.20.1560.10">
    <property type="entry name" value="ABC transporter type 1, transmembrane domain"/>
    <property type="match status" value="1"/>
</dbReference>
<evidence type="ECO:0000256" key="6">
    <source>
        <dbReference type="ARBA" id="ARBA00023136"/>
    </source>
</evidence>
<feature type="transmembrane region" description="Helical" evidence="7">
    <location>
        <begin position="120"/>
        <end position="141"/>
    </location>
</feature>
<dbReference type="Pfam" id="PF00664">
    <property type="entry name" value="ABC_membrane"/>
    <property type="match status" value="1"/>
</dbReference>
<keyword evidence="6 7" id="KW-0472">Membrane</keyword>
<evidence type="ECO:0000256" key="3">
    <source>
        <dbReference type="ARBA" id="ARBA00022741"/>
    </source>
</evidence>
<dbReference type="InterPro" id="IPR039421">
    <property type="entry name" value="Type_1_exporter"/>
</dbReference>
<dbReference type="PROSITE" id="PS00211">
    <property type="entry name" value="ABC_TRANSPORTER_1"/>
    <property type="match status" value="1"/>
</dbReference>
<feature type="transmembrane region" description="Helical" evidence="7">
    <location>
        <begin position="81"/>
        <end position="100"/>
    </location>
</feature>
<comment type="subcellular location">
    <subcellularLocation>
        <location evidence="1">Membrane</location>
        <topology evidence="1">Multi-pass membrane protein</topology>
    </subcellularLocation>
</comment>
<evidence type="ECO:0000256" key="2">
    <source>
        <dbReference type="ARBA" id="ARBA00022692"/>
    </source>
</evidence>
<evidence type="ECO:0000256" key="1">
    <source>
        <dbReference type="ARBA" id="ARBA00004141"/>
    </source>
</evidence>
<dbReference type="PROSITE" id="PS50929">
    <property type="entry name" value="ABC_TM1F"/>
    <property type="match status" value="1"/>
</dbReference>
<evidence type="ECO:0000313" key="11">
    <source>
        <dbReference type="Proteomes" id="UP001642464"/>
    </source>
</evidence>
<name>A0ABP0JXH8_9DINO</name>
<dbReference type="InterPro" id="IPR017871">
    <property type="entry name" value="ABC_transporter-like_CS"/>
</dbReference>
<dbReference type="PANTHER" id="PTHR43394">
    <property type="entry name" value="ATP-DEPENDENT PERMEASE MDL1, MITOCHONDRIAL"/>
    <property type="match status" value="1"/>
</dbReference>
<evidence type="ECO:0000256" key="7">
    <source>
        <dbReference type="SAM" id="Phobius"/>
    </source>
</evidence>
<evidence type="ECO:0000256" key="5">
    <source>
        <dbReference type="ARBA" id="ARBA00022989"/>
    </source>
</evidence>
<dbReference type="SUPFAM" id="SSF90123">
    <property type="entry name" value="ABC transporter transmembrane region"/>
    <property type="match status" value="1"/>
</dbReference>
<feature type="transmembrane region" description="Helical" evidence="7">
    <location>
        <begin position="298"/>
        <end position="321"/>
    </location>
</feature>
<keyword evidence="5 7" id="KW-1133">Transmembrane helix</keyword>
<dbReference type="Gene3D" id="3.40.50.300">
    <property type="entry name" value="P-loop containing nucleotide triphosphate hydrolases"/>
    <property type="match status" value="1"/>
</dbReference>
<keyword evidence="2 7" id="KW-0812">Transmembrane</keyword>
<dbReference type="InterPro" id="IPR011527">
    <property type="entry name" value="ABC1_TM_dom"/>
</dbReference>
<dbReference type="PROSITE" id="PS50893">
    <property type="entry name" value="ABC_TRANSPORTER_2"/>
    <property type="match status" value="1"/>
</dbReference>
<comment type="caution">
    <text evidence="10">The sequence shown here is derived from an EMBL/GenBank/DDBJ whole genome shotgun (WGS) entry which is preliminary data.</text>
</comment>
<feature type="domain" description="ABC transporter" evidence="8">
    <location>
        <begin position="401"/>
        <end position="646"/>
    </location>
</feature>
<dbReference type="InterPro" id="IPR036640">
    <property type="entry name" value="ABC1_TM_sf"/>
</dbReference>
<dbReference type="PANTHER" id="PTHR43394:SF1">
    <property type="entry name" value="ATP-BINDING CASSETTE SUB-FAMILY B MEMBER 10, MITOCHONDRIAL"/>
    <property type="match status" value="1"/>
</dbReference>
<evidence type="ECO:0000256" key="4">
    <source>
        <dbReference type="ARBA" id="ARBA00022840"/>
    </source>
</evidence>
<dbReference type="SUPFAM" id="SSF52540">
    <property type="entry name" value="P-loop containing nucleoside triphosphate hydrolases"/>
    <property type="match status" value="1"/>
</dbReference>
<organism evidence="10 11">
    <name type="scientific">Durusdinium trenchii</name>
    <dbReference type="NCBI Taxonomy" id="1381693"/>
    <lineage>
        <taxon>Eukaryota</taxon>
        <taxon>Sar</taxon>
        <taxon>Alveolata</taxon>
        <taxon>Dinophyceae</taxon>
        <taxon>Suessiales</taxon>
        <taxon>Symbiodiniaceae</taxon>
        <taxon>Durusdinium</taxon>
    </lineage>
</organism>